<feature type="region of interest" description="Disordered" evidence="1">
    <location>
        <begin position="70"/>
        <end position="92"/>
    </location>
</feature>
<keyword evidence="4" id="KW-1185">Reference proteome</keyword>
<keyword evidence="2" id="KW-0812">Transmembrane</keyword>
<evidence type="ECO:0000256" key="2">
    <source>
        <dbReference type="SAM" id="Phobius"/>
    </source>
</evidence>
<keyword evidence="2" id="KW-0472">Membrane</keyword>
<evidence type="ECO:0000313" key="4">
    <source>
        <dbReference type="Proteomes" id="UP000660454"/>
    </source>
</evidence>
<evidence type="ECO:0000313" key="3">
    <source>
        <dbReference type="EMBL" id="GIH63980.1"/>
    </source>
</evidence>
<evidence type="ECO:0008006" key="5">
    <source>
        <dbReference type="Google" id="ProtNLM"/>
    </source>
</evidence>
<dbReference type="SUPFAM" id="SSF141571">
    <property type="entry name" value="Pentapeptide repeat-like"/>
    <property type="match status" value="1"/>
</dbReference>
<sequence length="518" mass="56547">MRGVGWLRRRARPDTPVPVAEQSRIELLEQRLSRLREPRSAGWWIALAVLLTVSTVALTSWLLLRGVATPSPRPVPSGSASPAPTPTGPTSVEVSTATSEAIRTALTAGAAVGAAFTLALAFRRQRHQELTMVLTALQAERDAAFAERDAERDAAHAERVAEDSQRDALERRITELYTKAAEQLGHAKAAVRLAGMYALERLAQDNEGHRQTIVNVICAYLRMPYSPPTPSDPEQERREALRAARRRYHAARNGHSGVTQRADQSGQAGDPEGEQQVRLTAQRILAEHLRDDRSADERETIPLSPRFWGGMRIDLTGATLIDFDFSHCRAAAGVFNGTTFYGTARFNCVAFSGEAIFSKATFSEEAWFDEATFSERASFSRATFSGEAWFEEATFSGRTYFIDVAFSRAALFSEATFTDGATFSKATFTGRALFSEATFTGGAIFSKATFTGETAFKDTVGPIHLKGARVTNPAERHQWPPGWHVVKQPDGSGLLESASDRQPPEADDPEAGAGLSPE</sequence>
<keyword evidence="2" id="KW-1133">Transmembrane helix</keyword>
<comment type="caution">
    <text evidence="3">The sequence shown here is derived from an EMBL/GenBank/DDBJ whole genome shotgun (WGS) entry which is preliminary data.</text>
</comment>
<feature type="region of interest" description="Disordered" evidence="1">
    <location>
        <begin position="226"/>
        <end position="275"/>
    </location>
</feature>
<protein>
    <recommendedName>
        <fullName evidence="5">Pentapeptide repeat-containing protein</fullName>
    </recommendedName>
</protein>
<dbReference type="EMBL" id="BOOF01000029">
    <property type="protein sequence ID" value="GIH63980.1"/>
    <property type="molecule type" value="Genomic_DNA"/>
</dbReference>
<feature type="transmembrane region" description="Helical" evidence="2">
    <location>
        <begin position="41"/>
        <end position="64"/>
    </location>
</feature>
<dbReference type="Gene3D" id="2.160.20.80">
    <property type="entry name" value="E3 ubiquitin-protein ligase SopA"/>
    <property type="match status" value="1"/>
</dbReference>
<dbReference type="Pfam" id="PF13576">
    <property type="entry name" value="Pentapeptide_3"/>
    <property type="match status" value="2"/>
</dbReference>
<gene>
    <name evidence="3" type="ORF">Msi02_47970</name>
</gene>
<dbReference type="Proteomes" id="UP000660454">
    <property type="component" value="Unassembled WGS sequence"/>
</dbReference>
<proteinExistence type="predicted"/>
<accession>A0ABQ4GRC9</accession>
<feature type="compositionally biased region" description="Low complexity" evidence="1">
    <location>
        <begin position="76"/>
        <end position="92"/>
    </location>
</feature>
<dbReference type="InterPro" id="IPR001646">
    <property type="entry name" value="5peptide_repeat"/>
</dbReference>
<feature type="compositionally biased region" description="Polar residues" evidence="1">
    <location>
        <begin position="256"/>
        <end position="267"/>
    </location>
</feature>
<feature type="compositionally biased region" description="Basic residues" evidence="1">
    <location>
        <begin position="243"/>
        <end position="252"/>
    </location>
</feature>
<reference evidence="3 4" key="1">
    <citation type="submission" date="2021-01" db="EMBL/GenBank/DDBJ databases">
        <title>Whole genome shotgun sequence of Microbispora siamensis NBRC 104113.</title>
        <authorList>
            <person name="Komaki H."/>
            <person name="Tamura T."/>
        </authorList>
    </citation>
    <scope>NUCLEOTIDE SEQUENCE [LARGE SCALE GENOMIC DNA]</scope>
    <source>
        <strain evidence="3 4">NBRC 104113</strain>
    </source>
</reference>
<name>A0ABQ4GRC9_9ACTN</name>
<organism evidence="3 4">
    <name type="scientific">Microbispora siamensis</name>
    <dbReference type="NCBI Taxonomy" id="564413"/>
    <lineage>
        <taxon>Bacteria</taxon>
        <taxon>Bacillati</taxon>
        <taxon>Actinomycetota</taxon>
        <taxon>Actinomycetes</taxon>
        <taxon>Streptosporangiales</taxon>
        <taxon>Streptosporangiaceae</taxon>
        <taxon>Microbispora</taxon>
    </lineage>
</organism>
<feature type="region of interest" description="Disordered" evidence="1">
    <location>
        <begin position="474"/>
        <end position="518"/>
    </location>
</feature>
<evidence type="ECO:0000256" key="1">
    <source>
        <dbReference type="SAM" id="MobiDB-lite"/>
    </source>
</evidence>